<dbReference type="STRING" id="1618572.UT17_C0004G0182"/>
<keyword evidence="2" id="KW-1133">Transmembrane helix</keyword>
<proteinExistence type="predicted"/>
<dbReference type="CDD" id="cd03801">
    <property type="entry name" value="GT4_PimA-like"/>
    <property type="match status" value="1"/>
</dbReference>
<accession>A0A0G0P159</accession>
<reference evidence="4 5" key="1">
    <citation type="journal article" date="2015" name="Nature">
        <title>rRNA introns, odd ribosomes, and small enigmatic genomes across a large radiation of phyla.</title>
        <authorList>
            <person name="Brown C.T."/>
            <person name="Hug L.A."/>
            <person name="Thomas B.C."/>
            <person name="Sharon I."/>
            <person name="Castelle C.J."/>
            <person name="Singh A."/>
            <person name="Wilkins M.J."/>
            <person name="Williams K.H."/>
            <person name="Banfield J.F."/>
        </authorList>
    </citation>
    <scope>NUCLEOTIDE SEQUENCE [LARGE SCALE GENOMIC DNA]</scope>
</reference>
<evidence type="ECO:0000256" key="2">
    <source>
        <dbReference type="SAM" id="Phobius"/>
    </source>
</evidence>
<dbReference type="GO" id="GO:0016757">
    <property type="term" value="F:glycosyltransferase activity"/>
    <property type="evidence" value="ECO:0007669"/>
    <property type="project" value="InterPro"/>
</dbReference>
<name>A0A0G0P159_9BACT</name>
<dbReference type="SUPFAM" id="SSF53756">
    <property type="entry name" value="UDP-Glycosyltransferase/glycogen phosphorylase"/>
    <property type="match status" value="1"/>
</dbReference>
<evidence type="ECO:0000256" key="1">
    <source>
        <dbReference type="ARBA" id="ARBA00022679"/>
    </source>
</evidence>
<feature type="domain" description="Glycosyl transferase family 1" evidence="3">
    <location>
        <begin position="191"/>
        <end position="354"/>
    </location>
</feature>
<dbReference type="EMBL" id="LBVU01000004">
    <property type="protein sequence ID" value="KKQ91834.1"/>
    <property type="molecule type" value="Genomic_DNA"/>
</dbReference>
<sequence length="379" mass="42748">MNILILSWRDPKHPLAGGAEQSVWEHAKGWHDAGNRVTWFSSRFRGSVATENIDGIKIVRNGYQYLGVQVAAVSYYFRNIKNIDLVIDQFHGIPFFTPLYVKKPILALIQEVAGKVWLLNPLPFPINFIIGAIGLIFEPFIFLMYRNIQFMTGSKSAKVEVSKFGIPLKNITIVPHGVILPSPLPRHRSYILNRKSFVVTYLGTLAKDKGIEDAIECFSLLNKTGDYNFWVIGKPETDDYFEKIKSKISGLGLNGKVKLWGRVSEEKKFELLSKSHVLVNPSAHEGWGLVNIEANAVGTPVVAYKSSGLVDSVKHGESGIFVRDNTPLGLFNSVNEILKSDSRYRRLCNTSKKWVKNFEWRISRKLSLKVVEGRNQNIG</sequence>
<keyword evidence="2" id="KW-0472">Membrane</keyword>
<dbReference type="Proteomes" id="UP000034774">
    <property type="component" value="Unassembled WGS sequence"/>
</dbReference>
<evidence type="ECO:0000313" key="4">
    <source>
        <dbReference type="EMBL" id="KKQ91834.1"/>
    </source>
</evidence>
<protein>
    <submittedName>
        <fullName evidence="4">Glycosyl transferase group 1</fullName>
    </submittedName>
</protein>
<dbReference type="PANTHER" id="PTHR46401">
    <property type="entry name" value="GLYCOSYLTRANSFERASE WBBK-RELATED"/>
    <property type="match status" value="1"/>
</dbReference>
<dbReference type="AlphaFoldDB" id="A0A0G0P159"/>
<feature type="transmembrane region" description="Helical" evidence="2">
    <location>
        <begin position="124"/>
        <end position="145"/>
    </location>
</feature>
<dbReference type="GO" id="GO:0009103">
    <property type="term" value="P:lipopolysaccharide biosynthetic process"/>
    <property type="evidence" value="ECO:0007669"/>
    <property type="project" value="TreeGrafter"/>
</dbReference>
<dbReference type="Pfam" id="PF00534">
    <property type="entry name" value="Glycos_transf_1"/>
    <property type="match status" value="1"/>
</dbReference>
<dbReference type="Gene3D" id="3.40.50.2000">
    <property type="entry name" value="Glycogen Phosphorylase B"/>
    <property type="match status" value="2"/>
</dbReference>
<evidence type="ECO:0000313" key="5">
    <source>
        <dbReference type="Proteomes" id="UP000034774"/>
    </source>
</evidence>
<comment type="caution">
    <text evidence="4">The sequence shown here is derived from an EMBL/GenBank/DDBJ whole genome shotgun (WGS) entry which is preliminary data.</text>
</comment>
<keyword evidence="2" id="KW-0812">Transmembrane</keyword>
<keyword evidence="1 4" id="KW-0808">Transferase</keyword>
<dbReference type="PANTHER" id="PTHR46401:SF2">
    <property type="entry name" value="GLYCOSYLTRANSFERASE WBBK-RELATED"/>
    <property type="match status" value="1"/>
</dbReference>
<evidence type="ECO:0000259" key="3">
    <source>
        <dbReference type="Pfam" id="PF00534"/>
    </source>
</evidence>
<gene>
    <name evidence="4" type="ORF">UT17_C0004G0182</name>
</gene>
<dbReference type="InterPro" id="IPR001296">
    <property type="entry name" value="Glyco_trans_1"/>
</dbReference>
<organism evidence="4 5">
    <name type="scientific">Candidatus Woesebacteria bacterium GW2011_GWB1_39_10</name>
    <dbReference type="NCBI Taxonomy" id="1618572"/>
    <lineage>
        <taxon>Bacteria</taxon>
        <taxon>Candidatus Woeseibacteriota</taxon>
    </lineage>
</organism>